<evidence type="ECO:0000256" key="1">
    <source>
        <dbReference type="PROSITE-ProRule" id="PRU00339"/>
    </source>
</evidence>
<sequence length="398" mass="47158">MLKKTIILLVLSLATISCEKPEPQEKTYTVVLNKEEYEKRVAEIENEINNKNYKKAEEMLLEIAKYNKAAYVKIATMYYEAGKTDESEKWFKIAYDEGNKEVAGNLGEFYYEKKEYEKAEQYYREYIKLGNLEGYRNLGYMLEELGKTEEAIKLYTEGAKVRNADSIYSLVRIYYLKNDMQNMNYWKNRLLNDTEVINLNSNIEKYLNYLNGNENERKIADLYMKSAQNMIMKNFFEAEKEQKKMVEYSQDELVTLARFYDVFGDKSVGEKLFKEAYDKGLKDSIYYMGVIEFEKGNTGKAKEYFKESAIKENRAEAQTEYADKLKEEGNIEEAVKWYKKAAEQNEARALIKLCSYYLDKRDVEKANEMVRRLKTTKGLKNYTLEYKKFAHEYKEMKE</sequence>
<dbReference type="SUPFAM" id="SSF81901">
    <property type="entry name" value="HCP-like"/>
    <property type="match status" value="2"/>
</dbReference>
<dbReference type="InterPro" id="IPR011990">
    <property type="entry name" value="TPR-like_helical_dom_sf"/>
</dbReference>
<dbReference type="AlphaFoldDB" id="A0A510JII7"/>
<accession>A0A510JII7</accession>
<evidence type="ECO:0000313" key="2">
    <source>
        <dbReference type="EMBL" id="BBM38085.1"/>
    </source>
</evidence>
<dbReference type="OrthoDB" id="8704at2"/>
<dbReference type="PANTHER" id="PTHR11102:SF160">
    <property type="entry name" value="ERAD-ASSOCIATED E3 UBIQUITIN-PROTEIN LIGASE COMPONENT HRD3"/>
    <property type="match status" value="1"/>
</dbReference>
<dbReference type="Gene3D" id="1.25.40.10">
    <property type="entry name" value="Tetratricopeptide repeat domain"/>
    <property type="match status" value="2"/>
</dbReference>
<gene>
    <name evidence="2" type="ORF">JCM16775_0792</name>
</gene>
<feature type="repeat" description="TPR" evidence="1">
    <location>
        <begin position="100"/>
        <end position="133"/>
    </location>
</feature>
<keyword evidence="3" id="KW-1185">Reference proteome</keyword>
<dbReference type="PANTHER" id="PTHR11102">
    <property type="entry name" value="SEL-1-LIKE PROTEIN"/>
    <property type="match status" value="1"/>
</dbReference>
<dbReference type="InterPro" id="IPR006597">
    <property type="entry name" value="Sel1-like"/>
</dbReference>
<keyword evidence="1" id="KW-0802">TPR repeat</keyword>
<dbReference type="InterPro" id="IPR050767">
    <property type="entry name" value="Sel1_AlgK"/>
</dbReference>
<protein>
    <submittedName>
        <fullName evidence="2">Tetratricopeptide repeat protein</fullName>
    </submittedName>
</protein>
<evidence type="ECO:0000313" key="3">
    <source>
        <dbReference type="Proteomes" id="UP000321892"/>
    </source>
</evidence>
<dbReference type="SMART" id="SM00671">
    <property type="entry name" value="SEL1"/>
    <property type="match status" value="4"/>
</dbReference>
<dbReference type="InterPro" id="IPR019734">
    <property type="entry name" value="TPR_rpt"/>
</dbReference>
<dbReference type="PROSITE" id="PS50005">
    <property type="entry name" value="TPR"/>
    <property type="match status" value="1"/>
</dbReference>
<dbReference type="RefSeq" id="WP_026746735.1">
    <property type="nucleotide sequence ID" value="NZ_AP019823.1"/>
</dbReference>
<dbReference type="EMBL" id="AP019823">
    <property type="protein sequence ID" value="BBM38085.1"/>
    <property type="molecule type" value="Genomic_DNA"/>
</dbReference>
<dbReference type="Proteomes" id="UP000321892">
    <property type="component" value="Chromosome"/>
</dbReference>
<proteinExistence type="predicted"/>
<organism evidence="2 3">
    <name type="scientific">Leptotrichia hofstadii</name>
    <dbReference type="NCBI Taxonomy" id="157688"/>
    <lineage>
        <taxon>Bacteria</taxon>
        <taxon>Fusobacteriati</taxon>
        <taxon>Fusobacteriota</taxon>
        <taxon>Fusobacteriia</taxon>
        <taxon>Fusobacteriales</taxon>
        <taxon>Leptotrichiaceae</taxon>
        <taxon>Leptotrichia</taxon>
    </lineage>
</organism>
<name>A0A510JII7_9FUSO</name>
<reference evidence="2 3" key="1">
    <citation type="submission" date="2019-07" db="EMBL/GenBank/DDBJ databases">
        <title>Complete Genome Sequence of Leptotrichia hofstadii Strain JCM16775.</title>
        <authorList>
            <person name="Watanabe S."/>
            <person name="Cui L."/>
        </authorList>
    </citation>
    <scope>NUCLEOTIDE SEQUENCE [LARGE SCALE GENOMIC DNA]</scope>
    <source>
        <strain evidence="2 3">JCM16775</strain>
    </source>
</reference>
<dbReference type="PROSITE" id="PS51257">
    <property type="entry name" value="PROKAR_LIPOPROTEIN"/>
    <property type="match status" value="1"/>
</dbReference>
<dbReference type="KEGG" id="lhf:JCM16775_0792"/>
<dbReference type="Pfam" id="PF13181">
    <property type="entry name" value="TPR_8"/>
    <property type="match status" value="3"/>
</dbReference>
<dbReference type="SMART" id="SM00028">
    <property type="entry name" value="TPR"/>
    <property type="match status" value="3"/>
</dbReference>